<evidence type="ECO:0000313" key="3">
    <source>
        <dbReference type="Proteomes" id="UP000774326"/>
    </source>
</evidence>
<reference evidence="2" key="2">
    <citation type="submission" date="2021-01" db="EMBL/GenBank/DDBJ databases">
        <authorList>
            <person name="Schikora-Tamarit M.A."/>
        </authorList>
    </citation>
    <scope>NUCLEOTIDE SEQUENCE</scope>
    <source>
        <strain evidence="2">CBS2887</strain>
    </source>
</reference>
<organism evidence="2 3">
    <name type="scientific">Wickerhamomyces pijperi</name>
    <name type="common">Yeast</name>
    <name type="synonym">Pichia pijperi</name>
    <dbReference type="NCBI Taxonomy" id="599730"/>
    <lineage>
        <taxon>Eukaryota</taxon>
        <taxon>Fungi</taxon>
        <taxon>Dikarya</taxon>
        <taxon>Ascomycota</taxon>
        <taxon>Saccharomycotina</taxon>
        <taxon>Saccharomycetes</taxon>
        <taxon>Phaffomycetales</taxon>
        <taxon>Wickerhamomycetaceae</taxon>
        <taxon>Wickerhamomyces</taxon>
    </lineage>
</organism>
<dbReference type="EMBL" id="JAEUBG010002279">
    <property type="protein sequence ID" value="KAH3684895.1"/>
    <property type="molecule type" value="Genomic_DNA"/>
</dbReference>
<evidence type="ECO:0000256" key="1">
    <source>
        <dbReference type="SAM" id="MobiDB-lite"/>
    </source>
</evidence>
<gene>
    <name evidence="2" type="ORF">WICPIJ_004138</name>
</gene>
<dbReference type="AlphaFoldDB" id="A0A9P8Q8I5"/>
<name>A0A9P8Q8I5_WICPI</name>
<proteinExistence type="predicted"/>
<keyword evidence="3" id="KW-1185">Reference proteome</keyword>
<evidence type="ECO:0000313" key="2">
    <source>
        <dbReference type="EMBL" id="KAH3684895.1"/>
    </source>
</evidence>
<reference evidence="2" key="1">
    <citation type="journal article" date="2021" name="Open Biol.">
        <title>Shared evolutionary footprints suggest mitochondrial oxidative damage underlies multiple complex I losses in fungi.</title>
        <authorList>
            <person name="Schikora-Tamarit M.A."/>
            <person name="Marcet-Houben M."/>
            <person name="Nosek J."/>
            <person name="Gabaldon T."/>
        </authorList>
    </citation>
    <scope>NUCLEOTIDE SEQUENCE</scope>
    <source>
        <strain evidence="2">CBS2887</strain>
    </source>
</reference>
<comment type="caution">
    <text evidence="2">The sequence shown here is derived from an EMBL/GenBank/DDBJ whole genome shotgun (WGS) entry which is preliminary data.</text>
</comment>
<protein>
    <submittedName>
        <fullName evidence="2">Uncharacterized protein</fullName>
    </submittedName>
</protein>
<dbReference type="Proteomes" id="UP000774326">
    <property type="component" value="Unassembled WGS sequence"/>
</dbReference>
<sequence length="94" mass="10407">MDNLNSVSGSKEGLMKTNPKFSGSSRQLTHGVLELAPRAPIRKQSGFSLNRGSKIFKSKKSPQWKFNTGGCTLLADPPDILLAMKFFKFSKYIV</sequence>
<accession>A0A9P8Q8I5</accession>
<feature type="region of interest" description="Disordered" evidence="1">
    <location>
        <begin position="1"/>
        <end position="25"/>
    </location>
</feature>